<gene>
    <name evidence="1" type="ORF">CEXT_714891</name>
</gene>
<reference evidence="1 2" key="1">
    <citation type="submission" date="2021-06" db="EMBL/GenBank/DDBJ databases">
        <title>Caerostris extrusa draft genome.</title>
        <authorList>
            <person name="Kono N."/>
            <person name="Arakawa K."/>
        </authorList>
    </citation>
    <scope>NUCLEOTIDE SEQUENCE [LARGE SCALE GENOMIC DNA]</scope>
</reference>
<protein>
    <submittedName>
        <fullName evidence="1">Uncharacterized protein</fullName>
    </submittedName>
</protein>
<keyword evidence="2" id="KW-1185">Reference proteome</keyword>
<proteinExistence type="predicted"/>
<sequence length="79" mass="8914">MLVRVAGREKYSRSYGRRQCNLEVKAAASAADRTCVNISATHTRRLPRHGSGKGKVTHSIEIQIVHADCGRYYTLYHQI</sequence>
<dbReference type="AlphaFoldDB" id="A0AAV4XPI5"/>
<organism evidence="1 2">
    <name type="scientific">Caerostris extrusa</name>
    <name type="common">Bark spider</name>
    <name type="synonym">Caerostris bankana</name>
    <dbReference type="NCBI Taxonomy" id="172846"/>
    <lineage>
        <taxon>Eukaryota</taxon>
        <taxon>Metazoa</taxon>
        <taxon>Ecdysozoa</taxon>
        <taxon>Arthropoda</taxon>
        <taxon>Chelicerata</taxon>
        <taxon>Arachnida</taxon>
        <taxon>Araneae</taxon>
        <taxon>Araneomorphae</taxon>
        <taxon>Entelegynae</taxon>
        <taxon>Araneoidea</taxon>
        <taxon>Araneidae</taxon>
        <taxon>Caerostris</taxon>
    </lineage>
</organism>
<name>A0AAV4XPI5_CAEEX</name>
<evidence type="ECO:0000313" key="2">
    <source>
        <dbReference type="Proteomes" id="UP001054945"/>
    </source>
</evidence>
<comment type="caution">
    <text evidence="1">The sequence shown here is derived from an EMBL/GenBank/DDBJ whole genome shotgun (WGS) entry which is preliminary data.</text>
</comment>
<dbReference type="Proteomes" id="UP001054945">
    <property type="component" value="Unassembled WGS sequence"/>
</dbReference>
<evidence type="ECO:0000313" key="1">
    <source>
        <dbReference type="EMBL" id="GIY97032.1"/>
    </source>
</evidence>
<accession>A0AAV4XPI5</accession>
<dbReference type="EMBL" id="BPLR01000728">
    <property type="protein sequence ID" value="GIY97032.1"/>
    <property type="molecule type" value="Genomic_DNA"/>
</dbReference>